<keyword evidence="1" id="KW-0812">Transmembrane</keyword>
<dbReference type="AlphaFoldDB" id="A0A8B8CC08"/>
<reference evidence="6" key="1">
    <citation type="submission" date="2025-08" db="UniProtKB">
        <authorList>
            <consortium name="RefSeq"/>
        </authorList>
    </citation>
    <scope>IDENTIFICATION</scope>
    <source>
        <tissue evidence="6">Whole sample</tissue>
    </source>
</reference>
<dbReference type="SUPFAM" id="SSF52799">
    <property type="entry name" value="(Phosphotyrosine protein) phosphatases II"/>
    <property type="match status" value="1"/>
</dbReference>
<dbReference type="GO" id="GO:0004725">
    <property type="term" value="F:protein tyrosine phosphatase activity"/>
    <property type="evidence" value="ECO:0007669"/>
    <property type="project" value="InterPro"/>
</dbReference>
<name>A0A8B8CC08_CRAVI</name>
<dbReference type="PROSITE" id="PS50056">
    <property type="entry name" value="TYR_PHOSPHATASE_2"/>
    <property type="match status" value="1"/>
</dbReference>
<feature type="transmembrane region" description="Helical" evidence="1">
    <location>
        <begin position="275"/>
        <end position="296"/>
    </location>
</feature>
<dbReference type="InterPro" id="IPR003595">
    <property type="entry name" value="Tyr_Pase_cat"/>
</dbReference>
<gene>
    <name evidence="6" type="primary">LOC111118173</name>
</gene>
<dbReference type="GeneID" id="111118173"/>
<dbReference type="InterPro" id="IPR009030">
    <property type="entry name" value="Growth_fac_rcpt_cys_sf"/>
</dbReference>
<dbReference type="PROSITE" id="PS50055">
    <property type="entry name" value="TYR_PHOSPHATASE_PTP"/>
    <property type="match status" value="1"/>
</dbReference>
<dbReference type="SMART" id="SM00404">
    <property type="entry name" value="PTPc_motif"/>
    <property type="match status" value="1"/>
</dbReference>
<keyword evidence="5" id="KW-1185">Reference proteome</keyword>
<keyword evidence="2" id="KW-0732">Signal</keyword>
<evidence type="ECO:0000259" key="3">
    <source>
        <dbReference type="PROSITE" id="PS50055"/>
    </source>
</evidence>
<dbReference type="InterPro" id="IPR000387">
    <property type="entry name" value="Tyr_Pase_dom"/>
</dbReference>
<evidence type="ECO:0000313" key="6">
    <source>
        <dbReference type="RefSeq" id="XP_022313210.1"/>
    </source>
</evidence>
<dbReference type="PRINTS" id="PR00700">
    <property type="entry name" value="PRTYPHPHTASE"/>
</dbReference>
<dbReference type="CDD" id="cd00047">
    <property type="entry name" value="PTPc"/>
    <property type="match status" value="1"/>
</dbReference>
<dbReference type="InterPro" id="IPR050348">
    <property type="entry name" value="Protein-Tyr_Phosphatase"/>
</dbReference>
<accession>A0A8B8CC08</accession>
<evidence type="ECO:0000256" key="2">
    <source>
        <dbReference type="SAM" id="SignalP"/>
    </source>
</evidence>
<protein>
    <submittedName>
        <fullName evidence="6">Receptor-type tyrosine-protein phosphatase C-like isoform X1</fullName>
    </submittedName>
</protein>
<dbReference type="SMART" id="SM00194">
    <property type="entry name" value="PTPc"/>
    <property type="match status" value="1"/>
</dbReference>
<feature type="chain" id="PRO_5034521474" evidence="2">
    <location>
        <begin position="23"/>
        <end position="617"/>
    </location>
</feature>
<dbReference type="InterPro" id="IPR000242">
    <property type="entry name" value="PTP_cat"/>
</dbReference>
<feature type="domain" description="Tyrosine-protein phosphatase" evidence="3">
    <location>
        <begin position="359"/>
        <end position="607"/>
    </location>
</feature>
<keyword evidence="1" id="KW-0472">Membrane</keyword>
<dbReference type="OrthoDB" id="10051650at2759"/>
<dbReference type="PROSITE" id="PS01248">
    <property type="entry name" value="EGF_LAM_1"/>
    <property type="match status" value="1"/>
</dbReference>
<dbReference type="KEGG" id="cvn:111118173"/>
<dbReference type="InterPro" id="IPR002049">
    <property type="entry name" value="LE_dom"/>
</dbReference>
<keyword evidence="1" id="KW-1133">Transmembrane helix</keyword>
<dbReference type="Gene3D" id="3.90.190.10">
    <property type="entry name" value="Protein tyrosine phosphatase superfamily"/>
    <property type="match status" value="1"/>
</dbReference>
<dbReference type="PANTHER" id="PTHR19134:SF449">
    <property type="entry name" value="TYROSINE-PROTEIN PHOSPHATASE 1"/>
    <property type="match status" value="1"/>
</dbReference>
<sequence>MHLGCNPSTIFVILFCFRTASCITYKQVTQSSLPRGVAESKEKHAALAVDKNPFSFTETGVGINNYWKITFTQPTAISCFSMFLSGGTYTITIFRSAPKKVEEQCHQFSTDSQTSMYHFKGCCRNQLTADSFTVLLTNNGSLRLNEIYLDGCCDGHYGVSCTKCNKSCSSCDAANGKCLTCADFYYGENCENKCPYDCSNGGCHRETGDCYRCHFGFYGPTCQPCLAGKYGVNCTGTCSDLCQGHCDAQTGACPGHQINSTGRFFRQGFLSGESILIFGAAMLALTLVTVIVGMRTQCFKRILQKRPKRCISYQEEIVMDPRNMYDTIYEIVPYVNNFESSDSVAEYLEKIKAKTAQMMECEFKGISSAFTNTSSCAVLPDNRRKNRYEGIYPYDFNRVVLDMTDFPSCTDYVNASRIHGFVRDKLYIATQDPFNHETTLLFWETVWQTGSSKILMLTTTKQSKRNGYWPKTEERIGRITVRQETIRKLQLVTCRSFVLEKGEETRRVNHYQLIGWSQKIVPSNVNKFLQFYNLSKMEADATPIVVHCSSGVGKTGTYIAFDYLMDEANETGRLNIPNCILNLRKQRPLMIQTLGEYRFLHAALVENLTHVYSEVTS</sequence>
<dbReference type="PANTHER" id="PTHR19134">
    <property type="entry name" value="RECEPTOR-TYPE TYROSINE-PROTEIN PHOSPHATASE"/>
    <property type="match status" value="1"/>
</dbReference>
<dbReference type="Pfam" id="PF00102">
    <property type="entry name" value="Y_phosphatase"/>
    <property type="match status" value="1"/>
</dbReference>
<evidence type="ECO:0000313" key="5">
    <source>
        <dbReference type="Proteomes" id="UP000694844"/>
    </source>
</evidence>
<feature type="signal peptide" evidence="2">
    <location>
        <begin position="1"/>
        <end position="22"/>
    </location>
</feature>
<feature type="domain" description="Tyrosine specific protein phosphatases" evidence="4">
    <location>
        <begin position="529"/>
        <end position="598"/>
    </location>
</feature>
<dbReference type="RefSeq" id="XP_022313210.1">
    <property type="nucleotide sequence ID" value="XM_022457502.1"/>
</dbReference>
<evidence type="ECO:0000256" key="1">
    <source>
        <dbReference type="SAM" id="Phobius"/>
    </source>
</evidence>
<organism evidence="5 6">
    <name type="scientific">Crassostrea virginica</name>
    <name type="common">Eastern oyster</name>
    <dbReference type="NCBI Taxonomy" id="6565"/>
    <lineage>
        <taxon>Eukaryota</taxon>
        <taxon>Metazoa</taxon>
        <taxon>Spiralia</taxon>
        <taxon>Lophotrochozoa</taxon>
        <taxon>Mollusca</taxon>
        <taxon>Bivalvia</taxon>
        <taxon>Autobranchia</taxon>
        <taxon>Pteriomorphia</taxon>
        <taxon>Ostreida</taxon>
        <taxon>Ostreoidea</taxon>
        <taxon>Ostreidae</taxon>
        <taxon>Crassostrea</taxon>
    </lineage>
</organism>
<proteinExistence type="predicted"/>
<dbReference type="SUPFAM" id="SSF57184">
    <property type="entry name" value="Growth factor receptor domain"/>
    <property type="match status" value="1"/>
</dbReference>
<evidence type="ECO:0000259" key="4">
    <source>
        <dbReference type="PROSITE" id="PS50056"/>
    </source>
</evidence>
<dbReference type="InterPro" id="IPR029021">
    <property type="entry name" value="Prot-tyrosine_phosphatase-like"/>
</dbReference>
<dbReference type="Proteomes" id="UP000694844">
    <property type="component" value="Chromosome 2"/>
</dbReference>